<dbReference type="Pfam" id="PF02742">
    <property type="entry name" value="Fe_dep_repr_C"/>
    <property type="match status" value="1"/>
</dbReference>
<dbReference type="SUPFAM" id="SSF47979">
    <property type="entry name" value="Iron-dependent repressor protein, dimerization domain"/>
    <property type="match status" value="1"/>
</dbReference>
<dbReference type="GO" id="GO:0003700">
    <property type="term" value="F:DNA-binding transcription factor activity"/>
    <property type="evidence" value="ECO:0007669"/>
    <property type="project" value="InterPro"/>
</dbReference>
<dbReference type="Proteomes" id="UP001198163">
    <property type="component" value="Unassembled WGS sequence"/>
</dbReference>
<evidence type="ECO:0000256" key="1">
    <source>
        <dbReference type="ARBA" id="ARBA00007871"/>
    </source>
</evidence>
<reference evidence="8" key="1">
    <citation type="submission" date="2021-08" db="EMBL/GenBank/DDBJ databases">
        <title>Comparative analyses of Brucepasteria parasyntrophica and Teretinema zuelzerae.</title>
        <authorList>
            <person name="Song Y."/>
            <person name="Brune A."/>
        </authorList>
    </citation>
    <scope>NUCLEOTIDE SEQUENCE</scope>
    <source>
        <strain evidence="8">DSM 1903</strain>
    </source>
</reference>
<feature type="domain" description="HTH dtxR-type" evidence="7">
    <location>
        <begin position="1"/>
        <end position="66"/>
    </location>
</feature>
<evidence type="ECO:0000256" key="3">
    <source>
        <dbReference type="ARBA" id="ARBA00023015"/>
    </source>
</evidence>
<protein>
    <recommendedName>
        <fullName evidence="2">Transcriptional regulator MntR</fullName>
    </recommendedName>
</protein>
<dbReference type="InterPro" id="IPR036390">
    <property type="entry name" value="WH_DNA-bd_sf"/>
</dbReference>
<dbReference type="RefSeq" id="WP_230754554.1">
    <property type="nucleotide sequence ID" value="NZ_JAINWA010000001.1"/>
</dbReference>
<keyword evidence="9" id="KW-1185">Reference proteome</keyword>
<comment type="caution">
    <text evidence="8">The sequence shown here is derived from an EMBL/GenBank/DDBJ whole genome shotgun (WGS) entry which is preliminary data.</text>
</comment>
<evidence type="ECO:0000313" key="8">
    <source>
        <dbReference type="EMBL" id="MCD1654369.1"/>
    </source>
</evidence>
<dbReference type="EMBL" id="JAINWA010000001">
    <property type="protein sequence ID" value="MCD1654369.1"/>
    <property type="molecule type" value="Genomic_DNA"/>
</dbReference>
<dbReference type="PANTHER" id="PTHR33238:SF7">
    <property type="entry name" value="IRON-DEPENDENT TRANSCRIPTIONAL REGULATOR"/>
    <property type="match status" value="1"/>
</dbReference>
<dbReference type="InterPro" id="IPR022687">
    <property type="entry name" value="HTH_DTXR"/>
</dbReference>
<keyword evidence="5" id="KW-0804">Transcription</keyword>
<dbReference type="PROSITE" id="PS50944">
    <property type="entry name" value="HTH_DTXR"/>
    <property type="match status" value="1"/>
</dbReference>
<dbReference type="Gene3D" id="1.10.60.10">
    <property type="entry name" value="Iron dependent repressor, metal binding and dimerisation domain"/>
    <property type="match status" value="1"/>
</dbReference>
<name>A0AAE3EGM8_9SPIR</name>
<keyword evidence="4" id="KW-0238">DNA-binding</keyword>
<evidence type="ECO:0000256" key="2">
    <source>
        <dbReference type="ARBA" id="ARBA00022386"/>
    </source>
</evidence>
<evidence type="ECO:0000256" key="6">
    <source>
        <dbReference type="ARBA" id="ARBA00025185"/>
    </source>
</evidence>
<comment type="similarity">
    <text evidence="1">Belongs to the DtxR/MntR family.</text>
</comment>
<dbReference type="InterPro" id="IPR022689">
    <property type="entry name" value="Iron_dep_repressor"/>
</dbReference>
<dbReference type="SUPFAM" id="SSF46785">
    <property type="entry name" value="Winged helix' DNA-binding domain"/>
    <property type="match status" value="1"/>
</dbReference>
<evidence type="ECO:0000259" key="7">
    <source>
        <dbReference type="PROSITE" id="PS50944"/>
    </source>
</evidence>
<dbReference type="InterPro" id="IPR001367">
    <property type="entry name" value="Fe_dep_repressor"/>
</dbReference>
<dbReference type="AlphaFoldDB" id="A0AAE3EGM8"/>
<dbReference type="Pfam" id="PF01325">
    <property type="entry name" value="Fe_dep_repress"/>
    <property type="match status" value="1"/>
</dbReference>
<keyword evidence="3" id="KW-0805">Transcription regulation</keyword>
<sequence length="131" mass="14566">MPDSLTASKQDYLETILDFTAEAGQVRSIDIARALGVSRASVNKSLGFLKESGLIEHEHYGDVKLTEAGLRAARQVRARHNLLKLFLIDILKVSPDTAEQDACRMEHAISRETVEKLEVYLKTTLAQNNAE</sequence>
<organism evidence="8 9">
    <name type="scientific">Teretinema zuelzerae</name>
    <dbReference type="NCBI Taxonomy" id="156"/>
    <lineage>
        <taxon>Bacteria</taxon>
        <taxon>Pseudomonadati</taxon>
        <taxon>Spirochaetota</taxon>
        <taxon>Spirochaetia</taxon>
        <taxon>Spirochaetales</taxon>
        <taxon>Treponemataceae</taxon>
        <taxon>Teretinema</taxon>
    </lineage>
</organism>
<accession>A0AAE3EGM8</accession>
<proteinExistence type="inferred from homology"/>
<dbReference type="GO" id="GO:0003677">
    <property type="term" value="F:DNA binding"/>
    <property type="evidence" value="ECO:0007669"/>
    <property type="project" value="UniProtKB-KW"/>
</dbReference>
<dbReference type="InterPro" id="IPR050536">
    <property type="entry name" value="DtxR_MntR_Metal-Reg"/>
</dbReference>
<dbReference type="PANTHER" id="PTHR33238">
    <property type="entry name" value="IRON (METAL) DEPENDENT REPRESSOR, DTXR FAMILY"/>
    <property type="match status" value="1"/>
</dbReference>
<dbReference type="InterPro" id="IPR036421">
    <property type="entry name" value="Fe_dep_repressor_sf"/>
</dbReference>
<evidence type="ECO:0000256" key="4">
    <source>
        <dbReference type="ARBA" id="ARBA00023125"/>
    </source>
</evidence>
<comment type="function">
    <text evidence="6">In the presence of manganese, represses expression of mntH and mntS. Up-regulates expression of mntP.</text>
</comment>
<dbReference type="InterPro" id="IPR036388">
    <property type="entry name" value="WH-like_DNA-bd_sf"/>
</dbReference>
<evidence type="ECO:0000256" key="5">
    <source>
        <dbReference type="ARBA" id="ARBA00023163"/>
    </source>
</evidence>
<dbReference type="GO" id="GO:0046983">
    <property type="term" value="F:protein dimerization activity"/>
    <property type="evidence" value="ECO:0007669"/>
    <property type="project" value="InterPro"/>
</dbReference>
<dbReference type="SMART" id="SM00529">
    <property type="entry name" value="HTH_DTXR"/>
    <property type="match status" value="1"/>
</dbReference>
<dbReference type="Gene3D" id="1.10.10.10">
    <property type="entry name" value="Winged helix-like DNA-binding domain superfamily/Winged helix DNA-binding domain"/>
    <property type="match status" value="1"/>
</dbReference>
<evidence type="ECO:0000313" key="9">
    <source>
        <dbReference type="Proteomes" id="UP001198163"/>
    </source>
</evidence>
<gene>
    <name evidence="8" type="ORF">K7J14_06580</name>
</gene>
<dbReference type="GO" id="GO:0046914">
    <property type="term" value="F:transition metal ion binding"/>
    <property type="evidence" value="ECO:0007669"/>
    <property type="project" value="InterPro"/>
</dbReference>